<dbReference type="NCBIfam" id="TIGR00182">
    <property type="entry name" value="plsX"/>
    <property type="match status" value="1"/>
</dbReference>
<dbReference type="AlphaFoldDB" id="A0A120MKD7"/>
<dbReference type="RefSeq" id="WP_066051984.1">
    <property type="nucleotide sequence ID" value="NZ_CP014223.1"/>
</dbReference>
<evidence type="ECO:0000313" key="12">
    <source>
        <dbReference type="EMBL" id="SHE94326.1"/>
    </source>
</evidence>
<dbReference type="Gene3D" id="3.40.718.10">
    <property type="entry name" value="Isopropylmalate Dehydrogenase"/>
    <property type="match status" value="1"/>
</dbReference>
<reference evidence="13" key="2">
    <citation type="submission" date="2016-01" db="EMBL/GenBank/DDBJ databases">
        <authorList>
            <person name="Poehlein A."/>
            <person name="Schlien K."/>
            <person name="Gottschalk G."/>
            <person name="Buckel W."/>
            <person name="Daniel R."/>
        </authorList>
    </citation>
    <scope>NUCLEOTIDE SEQUENCE [LARGE SCALE GENOMIC DNA]</scope>
    <source>
        <strain evidence="13">X2</strain>
    </source>
</reference>
<evidence type="ECO:0000313" key="14">
    <source>
        <dbReference type="Proteomes" id="UP000184204"/>
    </source>
</evidence>
<keyword evidence="3 10" id="KW-0444">Lipid biosynthesis</keyword>
<evidence type="ECO:0000256" key="8">
    <source>
        <dbReference type="ARBA" id="ARBA00024069"/>
    </source>
</evidence>
<keyword evidence="12" id="KW-0012">Acyltransferase</keyword>
<evidence type="ECO:0000256" key="3">
    <source>
        <dbReference type="ARBA" id="ARBA00022516"/>
    </source>
</evidence>
<accession>A0A120MKD7</accession>
<gene>
    <name evidence="10 11" type="primary">plsX</name>
    <name evidence="11" type="ORF">CPRO_23790</name>
    <name evidence="12" type="ORF">SAMN02745151_02278</name>
</gene>
<comment type="subunit">
    <text evidence="9 10">Homodimer. Probably interacts with PlsY.</text>
</comment>
<reference evidence="12" key="3">
    <citation type="submission" date="2016-11" db="EMBL/GenBank/DDBJ databases">
        <authorList>
            <person name="Varghese N."/>
            <person name="Submissions S."/>
        </authorList>
    </citation>
    <scope>NUCLEOTIDE SEQUENCE</scope>
    <source>
        <strain evidence="12">DSM 1682</strain>
    </source>
</reference>
<comment type="function">
    <text evidence="10">Catalyzes the reversible formation of acyl-phosphate (acyl-PO(4)) from acyl-[acyl-carrier-protein] (acyl-ACP). This enzyme utilizes acyl-ACP as fatty acyl donor, but not acyl-CoA.</text>
</comment>
<dbReference type="GO" id="GO:0043811">
    <property type="term" value="F:phosphate:acyl-[acyl carrier protein] acyltransferase activity"/>
    <property type="evidence" value="ECO:0007669"/>
    <property type="project" value="UniProtKB-UniRule"/>
</dbReference>
<evidence type="ECO:0000256" key="1">
    <source>
        <dbReference type="ARBA" id="ARBA00001232"/>
    </source>
</evidence>
<evidence type="ECO:0000256" key="5">
    <source>
        <dbReference type="ARBA" id="ARBA00023098"/>
    </source>
</evidence>
<dbReference type="HAMAP" id="MF_00019">
    <property type="entry name" value="PlsX"/>
    <property type="match status" value="1"/>
</dbReference>
<dbReference type="InterPro" id="IPR012281">
    <property type="entry name" value="Phospholipid_synth_PlsX-like"/>
</dbReference>
<keyword evidence="5 10" id="KW-0443">Lipid metabolism</keyword>
<dbReference type="Pfam" id="PF02504">
    <property type="entry name" value="FA_synthesis"/>
    <property type="match status" value="1"/>
</dbReference>
<evidence type="ECO:0000256" key="10">
    <source>
        <dbReference type="HAMAP-Rule" id="MF_00019"/>
    </source>
</evidence>
<evidence type="ECO:0000256" key="4">
    <source>
        <dbReference type="ARBA" id="ARBA00022679"/>
    </source>
</evidence>
<dbReference type="PANTHER" id="PTHR30100:SF1">
    <property type="entry name" value="PHOSPHATE ACYLTRANSFERASE"/>
    <property type="match status" value="1"/>
</dbReference>
<dbReference type="KEGG" id="cpro:CPRO_23790"/>
<evidence type="ECO:0000256" key="6">
    <source>
        <dbReference type="ARBA" id="ARBA00023209"/>
    </source>
</evidence>
<dbReference type="GO" id="GO:0008654">
    <property type="term" value="P:phospholipid biosynthetic process"/>
    <property type="evidence" value="ECO:0007669"/>
    <property type="project" value="UniProtKB-KW"/>
</dbReference>
<evidence type="ECO:0000313" key="13">
    <source>
        <dbReference type="Proteomes" id="UP000068026"/>
    </source>
</evidence>
<organism evidence="12 14">
    <name type="scientific">Anaerotignum propionicum DSM 1682</name>
    <dbReference type="NCBI Taxonomy" id="991789"/>
    <lineage>
        <taxon>Bacteria</taxon>
        <taxon>Bacillati</taxon>
        <taxon>Bacillota</taxon>
        <taxon>Clostridia</taxon>
        <taxon>Lachnospirales</taxon>
        <taxon>Anaerotignaceae</taxon>
        <taxon>Anaerotignum</taxon>
    </lineage>
</organism>
<comment type="similarity">
    <text evidence="10">Belongs to the PlsX family.</text>
</comment>
<keyword evidence="2 10" id="KW-0963">Cytoplasm</keyword>
<dbReference type="SUPFAM" id="SSF53659">
    <property type="entry name" value="Isocitrate/Isopropylmalate dehydrogenase-like"/>
    <property type="match status" value="1"/>
</dbReference>
<dbReference type="Proteomes" id="UP000068026">
    <property type="component" value="Chromosome"/>
</dbReference>
<dbReference type="GO" id="GO:0005737">
    <property type="term" value="C:cytoplasm"/>
    <property type="evidence" value="ECO:0007669"/>
    <property type="project" value="UniProtKB-SubCell"/>
</dbReference>
<dbReference type="InterPro" id="IPR003664">
    <property type="entry name" value="FA_synthesis"/>
</dbReference>
<comment type="subcellular location">
    <subcellularLocation>
        <location evidence="10">Cytoplasm</location>
    </subcellularLocation>
    <text evidence="10">Associated with the membrane possibly through PlsY.</text>
</comment>
<keyword evidence="7 10" id="KW-1208">Phospholipid metabolism</keyword>
<dbReference type="PANTHER" id="PTHR30100">
    <property type="entry name" value="FATTY ACID/PHOSPHOLIPID SYNTHESIS PROTEIN PLSX"/>
    <property type="match status" value="1"/>
</dbReference>
<name>A0A120MKD7_ANAPI</name>
<evidence type="ECO:0000256" key="9">
    <source>
        <dbReference type="ARBA" id="ARBA00046608"/>
    </source>
</evidence>
<dbReference type="Proteomes" id="UP000184204">
    <property type="component" value="Unassembled WGS sequence"/>
</dbReference>
<proteinExistence type="inferred from homology"/>
<comment type="catalytic activity">
    <reaction evidence="1 10">
        <text>a fatty acyl-[ACP] + phosphate = an acyl phosphate + holo-[ACP]</text>
        <dbReference type="Rhea" id="RHEA:42292"/>
        <dbReference type="Rhea" id="RHEA-COMP:9685"/>
        <dbReference type="Rhea" id="RHEA-COMP:14125"/>
        <dbReference type="ChEBI" id="CHEBI:43474"/>
        <dbReference type="ChEBI" id="CHEBI:59918"/>
        <dbReference type="ChEBI" id="CHEBI:64479"/>
        <dbReference type="ChEBI" id="CHEBI:138651"/>
        <dbReference type="EC" id="2.3.1.274"/>
    </reaction>
</comment>
<reference evidence="14" key="4">
    <citation type="submission" date="2016-11" db="EMBL/GenBank/DDBJ databases">
        <authorList>
            <person name="Jaros S."/>
            <person name="Januszkiewicz K."/>
            <person name="Wedrychowicz H."/>
        </authorList>
    </citation>
    <scope>NUCLEOTIDE SEQUENCE [LARGE SCALE GENOMIC DNA]</scope>
    <source>
        <strain evidence="14">DSM 1682</strain>
    </source>
</reference>
<comment type="pathway">
    <text evidence="10">Lipid metabolism; phospholipid metabolism.</text>
</comment>
<dbReference type="EC" id="2.3.1.274" evidence="8 10"/>
<keyword evidence="6 10" id="KW-0594">Phospholipid biosynthesis</keyword>
<sequence>MDKKVIVALDAMGGDLAPVEIVKGAVDAVKELNVDIKLVGQQDKINAELAKYTYPKERIQVIHAEEVIGTDEVPTSAIRRKKDSSLVVGLNLAKSGEADAFVSAGSTGALLTGALLIVGRIEGVERPALGTCLPTKNGFTFLLDSGANVDCKAKYLEQFAKMGSVYVENIFGMAQPKVALVNIGAEKEKGNALTKEAYELLEVSENINFVGNIEPRDIPFGQADVIVCDGFVGNTILKLSEGLSKTLIDIIKEEITAGSYKFAAAMLKTPFRNVKKRFDSDEVGGAPFIGLKSLVVKAHGSSNARAIKNAIRQCVLFTEADIVGKIKHKL</sequence>
<dbReference type="EMBL" id="CP014223">
    <property type="protein sequence ID" value="AMJ41946.1"/>
    <property type="molecule type" value="Genomic_DNA"/>
</dbReference>
<dbReference type="GO" id="GO:0006633">
    <property type="term" value="P:fatty acid biosynthetic process"/>
    <property type="evidence" value="ECO:0007669"/>
    <property type="project" value="UniProtKB-UniRule"/>
</dbReference>
<dbReference type="EMBL" id="FQUA01000011">
    <property type="protein sequence ID" value="SHE94326.1"/>
    <property type="molecule type" value="Genomic_DNA"/>
</dbReference>
<dbReference type="PIRSF" id="PIRSF002465">
    <property type="entry name" value="Phsphlp_syn_PlsX"/>
    <property type="match status" value="1"/>
</dbReference>
<dbReference type="OrthoDB" id="9806408at2"/>
<keyword evidence="13" id="KW-1185">Reference proteome</keyword>
<reference evidence="11 13" key="1">
    <citation type="journal article" date="2016" name="Genome Announc.">
        <title>Complete Genome Sequence of the Amino Acid-Fermenting Clostridium propionicum X2 (DSM 1682).</title>
        <authorList>
            <person name="Poehlein A."/>
            <person name="Schlien K."/>
            <person name="Chowdhury N.P."/>
            <person name="Gottschalk G."/>
            <person name="Buckel W."/>
            <person name="Daniel R."/>
        </authorList>
    </citation>
    <scope>NUCLEOTIDE SEQUENCE [LARGE SCALE GENOMIC DNA]</scope>
    <source>
        <strain evidence="11 13">X2</strain>
    </source>
</reference>
<evidence type="ECO:0000256" key="7">
    <source>
        <dbReference type="ARBA" id="ARBA00023264"/>
    </source>
</evidence>
<evidence type="ECO:0000313" key="11">
    <source>
        <dbReference type="EMBL" id="AMJ41946.1"/>
    </source>
</evidence>
<evidence type="ECO:0000256" key="2">
    <source>
        <dbReference type="ARBA" id="ARBA00022490"/>
    </source>
</evidence>
<protein>
    <recommendedName>
        <fullName evidence="8 10">Phosphate acyltransferase</fullName>
        <ecNumber evidence="8 10">2.3.1.274</ecNumber>
    </recommendedName>
    <alternativeName>
        <fullName evidence="10">Acyl-ACP phosphotransacylase</fullName>
    </alternativeName>
    <alternativeName>
        <fullName evidence="10">Acyl-[acyl-carrier-protein]--phosphate acyltransferase</fullName>
    </alternativeName>
    <alternativeName>
        <fullName evidence="10">Phosphate-acyl-ACP acyltransferase</fullName>
    </alternativeName>
</protein>
<keyword evidence="4 10" id="KW-0808">Transferase</keyword>